<dbReference type="SMART" id="SM00213">
    <property type="entry name" value="UBQ"/>
    <property type="match status" value="1"/>
</dbReference>
<dbReference type="InterPro" id="IPR029071">
    <property type="entry name" value="Ubiquitin-like_domsf"/>
</dbReference>
<dbReference type="PANTHER" id="PTHR10677:SF3">
    <property type="entry name" value="FI07626P-RELATED"/>
    <property type="match status" value="1"/>
</dbReference>
<evidence type="ECO:0000313" key="3">
    <source>
        <dbReference type="Proteomes" id="UP000095287"/>
    </source>
</evidence>
<dbReference type="InterPro" id="IPR000626">
    <property type="entry name" value="Ubiquitin-like_dom"/>
</dbReference>
<keyword evidence="3" id="KW-1185">Reference proteome</keyword>
<evidence type="ECO:0000313" key="4">
    <source>
        <dbReference type="WBParaSite" id="L893_g21520.t1"/>
    </source>
</evidence>
<reference evidence="4" key="1">
    <citation type="submission" date="2016-11" db="UniProtKB">
        <authorList>
            <consortium name="WormBaseParasite"/>
        </authorList>
    </citation>
    <scope>IDENTIFICATION</scope>
</reference>
<feature type="region of interest" description="Disordered" evidence="1">
    <location>
        <begin position="85"/>
        <end position="139"/>
    </location>
</feature>
<dbReference type="GO" id="GO:0006511">
    <property type="term" value="P:ubiquitin-dependent protein catabolic process"/>
    <property type="evidence" value="ECO:0007669"/>
    <property type="project" value="TreeGrafter"/>
</dbReference>
<dbReference type="Gene3D" id="3.10.20.90">
    <property type="entry name" value="Phosphatidylinositol 3-kinase Catalytic Subunit, Chain A, domain 1"/>
    <property type="match status" value="1"/>
</dbReference>
<sequence>MAADGESRPMMDLKIKTTTTTYDVSVPENATVGELKTALTTVCNEPVEKLCLIFSGKILQNDDKLESHGVKNGMSVHLVLRNSTSANRPAAAAQSSATPNASATSGTQRTNTGNTARPTGTSNIFANLMSGAQTRWPNK</sequence>
<dbReference type="Proteomes" id="UP000095287">
    <property type="component" value="Unplaced"/>
</dbReference>
<dbReference type="PROSITE" id="PS50053">
    <property type="entry name" value="UBIQUITIN_2"/>
    <property type="match status" value="1"/>
</dbReference>
<accession>A0A1I7YZW8</accession>
<dbReference type="GO" id="GO:0005829">
    <property type="term" value="C:cytosol"/>
    <property type="evidence" value="ECO:0007669"/>
    <property type="project" value="TreeGrafter"/>
</dbReference>
<feature type="compositionally biased region" description="Low complexity" evidence="1">
    <location>
        <begin position="85"/>
        <end position="105"/>
    </location>
</feature>
<protein>
    <submittedName>
        <fullName evidence="4">Ubiquitin-like domain-containing protein</fullName>
    </submittedName>
</protein>
<dbReference type="PANTHER" id="PTHR10677">
    <property type="entry name" value="UBIQUILIN"/>
    <property type="match status" value="1"/>
</dbReference>
<dbReference type="InterPro" id="IPR015496">
    <property type="entry name" value="Ubiquilin"/>
</dbReference>
<dbReference type="GO" id="GO:0031593">
    <property type="term" value="F:polyubiquitin modification-dependent protein binding"/>
    <property type="evidence" value="ECO:0007669"/>
    <property type="project" value="TreeGrafter"/>
</dbReference>
<evidence type="ECO:0000256" key="1">
    <source>
        <dbReference type="SAM" id="MobiDB-lite"/>
    </source>
</evidence>
<dbReference type="AlphaFoldDB" id="A0A1I7YZW8"/>
<dbReference type="WBParaSite" id="L893_g21520.t1">
    <property type="protein sequence ID" value="L893_g21520.t1"/>
    <property type="gene ID" value="L893_g21520"/>
</dbReference>
<evidence type="ECO:0000259" key="2">
    <source>
        <dbReference type="PROSITE" id="PS50053"/>
    </source>
</evidence>
<organism evidence="3 4">
    <name type="scientific">Steinernema glaseri</name>
    <dbReference type="NCBI Taxonomy" id="37863"/>
    <lineage>
        <taxon>Eukaryota</taxon>
        <taxon>Metazoa</taxon>
        <taxon>Ecdysozoa</taxon>
        <taxon>Nematoda</taxon>
        <taxon>Chromadorea</taxon>
        <taxon>Rhabditida</taxon>
        <taxon>Tylenchina</taxon>
        <taxon>Panagrolaimomorpha</taxon>
        <taxon>Strongyloidoidea</taxon>
        <taxon>Steinernematidae</taxon>
        <taxon>Steinernema</taxon>
    </lineage>
</organism>
<feature type="domain" description="Ubiquitin-like" evidence="2">
    <location>
        <begin position="11"/>
        <end position="85"/>
    </location>
</feature>
<dbReference type="Pfam" id="PF00240">
    <property type="entry name" value="ubiquitin"/>
    <property type="match status" value="1"/>
</dbReference>
<feature type="compositionally biased region" description="Polar residues" evidence="1">
    <location>
        <begin position="106"/>
        <end position="139"/>
    </location>
</feature>
<proteinExistence type="predicted"/>
<name>A0A1I7YZW8_9BILA</name>
<dbReference type="SUPFAM" id="SSF54236">
    <property type="entry name" value="Ubiquitin-like"/>
    <property type="match status" value="1"/>
</dbReference>